<protein>
    <submittedName>
        <fullName evidence="7">Putative membrane protein</fullName>
    </submittedName>
</protein>
<proteinExistence type="predicted"/>
<evidence type="ECO:0000256" key="5">
    <source>
        <dbReference type="ARBA" id="ARBA00023136"/>
    </source>
</evidence>
<sequence>MLVASRTAGALLLAILWLGPLPELAAGSIILHMVLHLGIVAVVPALLAPRLRWGAGPVWLALAVVAEMLVVWGWHPPSAHLWARLSNLGLVLEQGSFLAVGLLLWAVVNSAGRLGGAVVLLGTVMHMTLLGALIGLSPRELYGDICAGYFGLDALAEQQIAGALMAGAGGALYLGFALARLAPALRLQEEATP</sequence>
<feature type="transmembrane region" description="Helical" evidence="6">
    <location>
        <begin position="114"/>
        <end position="134"/>
    </location>
</feature>
<reference evidence="7 8" key="1">
    <citation type="submission" date="2016-10" db="EMBL/GenBank/DDBJ databases">
        <authorList>
            <person name="de Groot N.N."/>
        </authorList>
    </citation>
    <scope>NUCLEOTIDE SEQUENCE [LARGE SCALE GENOMIC DNA]</scope>
    <source>
        <strain evidence="7 8">DSM 29316</strain>
    </source>
</reference>
<dbReference type="RefSeq" id="WP_092066224.1">
    <property type="nucleotide sequence ID" value="NZ_FOJU01000005.1"/>
</dbReference>
<dbReference type="Pfam" id="PF09678">
    <property type="entry name" value="Caa3_CtaG"/>
    <property type="match status" value="1"/>
</dbReference>
<dbReference type="AlphaFoldDB" id="A0A1I0YCM3"/>
<evidence type="ECO:0000256" key="3">
    <source>
        <dbReference type="ARBA" id="ARBA00022692"/>
    </source>
</evidence>
<keyword evidence="2" id="KW-1003">Cell membrane</keyword>
<dbReference type="STRING" id="871651.SAMN05421688_2941"/>
<comment type="subcellular location">
    <subcellularLocation>
        <location evidence="1">Cell membrane</location>
        <topology evidence="1">Multi-pass membrane protein</topology>
    </subcellularLocation>
</comment>
<feature type="transmembrane region" description="Helical" evidence="6">
    <location>
        <begin position="87"/>
        <end position="107"/>
    </location>
</feature>
<keyword evidence="8" id="KW-1185">Reference proteome</keyword>
<evidence type="ECO:0000256" key="6">
    <source>
        <dbReference type="SAM" id="Phobius"/>
    </source>
</evidence>
<dbReference type="Proteomes" id="UP000198796">
    <property type="component" value="Unassembled WGS sequence"/>
</dbReference>
<feature type="transmembrane region" description="Helical" evidence="6">
    <location>
        <begin position="160"/>
        <end position="179"/>
    </location>
</feature>
<dbReference type="GO" id="GO:0005886">
    <property type="term" value="C:plasma membrane"/>
    <property type="evidence" value="ECO:0007669"/>
    <property type="project" value="UniProtKB-SubCell"/>
</dbReference>
<evidence type="ECO:0000256" key="4">
    <source>
        <dbReference type="ARBA" id="ARBA00022989"/>
    </source>
</evidence>
<keyword evidence="5 6" id="KW-0472">Membrane</keyword>
<keyword evidence="4 6" id="KW-1133">Transmembrane helix</keyword>
<gene>
    <name evidence="7" type="ORF">SAMN05421688_2941</name>
</gene>
<dbReference type="EMBL" id="FOJU01000005">
    <property type="protein sequence ID" value="SFB11109.1"/>
    <property type="molecule type" value="Genomic_DNA"/>
</dbReference>
<organism evidence="7 8">
    <name type="scientific">Poseidonocella pacifica</name>
    <dbReference type="NCBI Taxonomy" id="871651"/>
    <lineage>
        <taxon>Bacteria</taxon>
        <taxon>Pseudomonadati</taxon>
        <taxon>Pseudomonadota</taxon>
        <taxon>Alphaproteobacteria</taxon>
        <taxon>Rhodobacterales</taxon>
        <taxon>Roseobacteraceae</taxon>
        <taxon>Poseidonocella</taxon>
    </lineage>
</organism>
<evidence type="ECO:0000313" key="7">
    <source>
        <dbReference type="EMBL" id="SFB11109.1"/>
    </source>
</evidence>
<keyword evidence="3 6" id="KW-0812">Transmembrane</keyword>
<dbReference type="InterPro" id="IPR019108">
    <property type="entry name" value="Caa3_assmbl_CtaG-rel"/>
</dbReference>
<dbReference type="OrthoDB" id="259025at2"/>
<feature type="transmembrane region" description="Helical" evidence="6">
    <location>
        <begin position="58"/>
        <end position="75"/>
    </location>
</feature>
<feature type="transmembrane region" description="Helical" evidence="6">
    <location>
        <begin position="35"/>
        <end position="51"/>
    </location>
</feature>
<accession>A0A1I0YCM3</accession>
<evidence type="ECO:0000256" key="2">
    <source>
        <dbReference type="ARBA" id="ARBA00022475"/>
    </source>
</evidence>
<name>A0A1I0YCM3_9RHOB</name>
<evidence type="ECO:0000313" key="8">
    <source>
        <dbReference type="Proteomes" id="UP000198796"/>
    </source>
</evidence>
<evidence type="ECO:0000256" key="1">
    <source>
        <dbReference type="ARBA" id="ARBA00004651"/>
    </source>
</evidence>